<evidence type="ECO:0000256" key="8">
    <source>
        <dbReference type="ARBA" id="ARBA00023157"/>
    </source>
</evidence>
<dbReference type="SMART" id="SM00181">
    <property type="entry name" value="EGF"/>
    <property type="match status" value="3"/>
</dbReference>
<feature type="domain" description="Cadherin" evidence="19">
    <location>
        <begin position="2527"/>
        <end position="2624"/>
    </location>
</feature>
<feature type="domain" description="Cadherin" evidence="19">
    <location>
        <begin position="3052"/>
        <end position="3162"/>
    </location>
</feature>
<dbReference type="Pfam" id="PF02210">
    <property type="entry name" value="Laminin_G_2"/>
    <property type="match status" value="2"/>
</dbReference>
<feature type="domain" description="Cadherin" evidence="19">
    <location>
        <begin position="2625"/>
        <end position="2733"/>
    </location>
</feature>
<dbReference type="InterPro" id="IPR002126">
    <property type="entry name" value="Cadherin-like_dom"/>
</dbReference>
<feature type="domain" description="Cadherin" evidence="19">
    <location>
        <begin position="1281"/>
        <end position="1383"/>
    </location>
</feature>
<feature type="domain" description="Laminin G" evidence="17">
    <location>
        <begin position="3820"/>
        <end position="4040"/>
    </location>
</feature>
<dbReference type="PROSITE" id="PS50026">
    <property type="entry name" value="EGF_3"/>
    <property type="match status" value="1"/>
</dbReference>
<feature type="domain" description="Cadherin" evidence="19">
    <location>
        <begin position="1070"/>
        <end position="1170"/>
    </location>
</feature>
<dbReference type="Gene3D" id="2.60.40.60">
    <property type="entry name" value="Cadherins"/>
    <property type="match status" value="31"/>
</dbReference>
<organism evidence="20 21">
    <name type="scientific">Hydra vulgaris</name>
    <name type="common">Hydra</name>
    <name type="synonym">Hydra attenuata</name>
    <dbReference type="NCBI Taxonomy" id="6087"/>
    <lineage>
        <taxon>Eukaryota</taxon>
        <taxon>Metazoa</taxon>
        <taxon>Cnidaria</taxon>
        <taxon>Hydrozoa</taxon>
        <taxon>Hydroidolina</taxon>
        <taxon>Anthoathecata</taxon>
        <taxon>Aplanulata</taxon>
        <taxon>Hydridae</taxon>
        <taxon>Hydra</taxon>
    </lineage>
</organism>
<dbReference type="RefSeq" id="XP_065676270.1">
    <property type="nucleotide sequence ID" value="XM_065820198.1"/>
</dbReference>
<keyword evidence="3" id="KW-0677">Repeat</keyword>
<dbReference type="PROSITE" id="PS50268">
    <property type="entry name" value="CADHERIN_2"/>
    <property type="match status" value="31"/>
</dbReference>
<dbReference type="Gene3D" id="2.10.25.10">
    <property type="entry name" value="Laminin"/>
    <property type="match status" value="1"/>
</dbReference>
<dbReference type="Pfam" id="PF00028">
    <property type="entry name" value="Cadherin"/>
    <property type="match status" value="22"/>
</dbReference>
<feature type="domain" description="Cadherin" evidence="19">
    <location>
        <begin position="1468"/>
        <end position="1582"/>
    </location>
</feature>
<dbReference type="InterPro" id="IPR020894">
    <property type="entry name" value="Cadherin_CS"/>
</dbReference>
<feature type="domain" description="Cadherin" evidence="19">
    <location>
        <begin position="2307"/>
        <end position="2408"/>
    </location>
</feature>
<feature type="chain" id="PRO_5046335153" evidence="16">
    <location>
        <begin position="23"/>
        <end position="4397"/>
    </location>
</feature>
<feature type="domain" description="Cadherin" evidence="19">
    <location>
        <begin position="1171"/>
        <end position="1271"/>
    </location>
</feature>
<feature type="domain" description="Cadherin" evidence="19">
    <location>
        <begin position="354"/>
        <end position="453"/>
    </location>
</feature>
<feature type="compositionally biased region" description="Acidic residues" evidence="14">
    <location>
        <begin position="4355"/>
        <end position="4369"/>
    </location>
</feature>
<feature type="domain" description="EGF-like" evidence="18">
    <location>
        <begin position="3536"/>
        <end position="3576"/>
    </location>
</feature>
<dbReference type="GeneID" id="100197476"/>
<feature type="domain" description="Cadherin" evidence="19">
    <location>
        <begin position="2943"/>
        <end position="3051"/>
    </location>
</feature>
<dbReference type="SMART" id="SM00179">
    <property type="entry name" value="EGF_CA"/>
    <property type="match status" value="1"/>
</dbReference>
<dbReference type="PRINTS" id="PR00205">
    <property type="entry name" value="CADHERIN"/>
</dbReference>
<dbReference type="PROSITE" id="PS00232">
    <property type="entry name" value="CADHERIN_1"/>
    <property type="match status" value="6"/>
</dbReference>
<dbReference type="InterPro" id="IPR000233">
    <property type="entry name" value="Cadherin_Y-type_LIR"/>
</dbReference>
<keyword evidence="2 12" id="KW-0812">Transmembrane</keyword>
<feature type="domain" description="Cadherin" evidence="19">
    <location>
        <begin position="1703"/>
        <end position="1781"/>
    </location>
</feature>
<feature type="domain" description="Laminin G" evidence="17">
    <location>
        <begin position="3577"/>
        <end position="3779"/>
    </location>
</feature>
<feature type="domain" description="Cadherin" evidence="19">
    <location>
        <begin position="2191"/>
        <end position="2306"/>
    </location>
</feature>
<dbReference type="PROSITE" id="PS01186">
    <property type="entry name" value="EGF_2"/>
    <property type="match status" value="2"/>
</dbReference>
<dbReference type="InterPro" id="IPR013320">
    <property type="entry name" value="ConA-like_dom_sf"/>
</dbReference>
<feature type="domain" description="Cadherin" evidence="19">
    <location>
        <begin position="125"/>
        <end position="241"/>
    </location>
</feature>
<evidence type="ECO:0000256" key="15">
    <source>
        <dbReference type="SAM" id="Phobius"/>
    </source>
</evidence>
<feature type="domain" description="Cadherin" evidence="19">
    <location>
        <begin position="3163"/>
        <end position="3279"/>
    </location>
</feature>
<dbReference type="PROSITE" id="PS50025">
    <property type="entry name" value="LAM_G_DOMAIN"/>
    <property type="match status" value="2"/>
</dbReference>
<evidence type="ECO:0000256" key="10">
    <source>
        <dbReference type="PROSITE-ProRule" id="PRU00043"/>
    </source>
</evidence>
<accession>A0ABM4DNW4</accession>
<dbReference type="SMART" id="SM00112">
    <property type="entry name" value="CA"/>
    <property type="match status" value="30"/>
</dbReference>
<evidence type="ECO:0000256" key="5">
    <source>
        <dbReference type="ARBA" id="ARBA00022889"/>
    </source>
</evidence>
<feature type="domain" description="Cadherin" evidence="19">
    <location>
        <begin position="2837"/>
        <end position="2942"/>
    </location>
</feature>
<feature type="domain" description="Cadherin" evidence="19">
    <location>
        <begin position="1983"/>
        <end position="2090"/>
    </location>
</feature>
<feature type="region of interest" description="Disordered" evidence="14">
    <location>
        <begin position="4329"/>
        <end position="4369"/>
    </location>
</feature>
<dbReference type="SUPFAM" id="SSF49313">
    <property type="entry name" value="Cadherin-like"/>
    <property type="match status" value="30"/>
</dbReference>
<keyword evidence="11" id="KW-0245">EGF-like domain</keyword>
<feature type="domain" description="Cadherin" evidence="19">
    <location>
        <begin position="868"/>
        <end position="969"/>
    </location>
</feature>
<dbReference type="InterPro" id="IPR001791">
    <property type="entry name" value="Laminin_G"/>
</dbReference>
<keyword evidence="9" id="KW-0325">Glycoprotein</keyword>
<evidence type="ECO:0000256" key="11">
    <source>
        <dbReference type="PROSITE-ProRule" id="PRU00076"/>
    </source>
</evidence>
<evidence type="ECO:0000256" key="2">
    <source>
        <dbReference type="ARBA" id="ARBA00022692"/>
    </source>
</evidence>
<feature type="domain" description="Cadherin" evidence="19">
    <location>
        <begin position="2091"/>
        <end position="2189"/>
    </location>
</feature>
<comment type="caution">
    <text evidence="11">Lacks conserved residue(s) required for the propagation of feature annotation.</text>
</comment>
<feature type="region of interest" description="Disordered" evidence="14">
    <location>
        <begin position="4251"/>
        <end position="4277"/>
    </location>
</feature>
<keyword evidence="20" id="KW-1185">Reference proteome</keyword>
<feature type="domain" description="Cadherin" evidence="19">
    <location>
        <begin position="1881"/>
        <end position="1981"/>
    </location>
</feature>
<dbReference type="Pfam" id="PF01049">
    <property type="entry name" value="CADH_Y-type_LIR"/>
    <property type="match status" value="1"/>
</dbReference>
<name>A0ABM4DNW4_HYDVU</name>
<evidence type="ECO:0000256" key="3">
    <source>
        <dbReference type="ARBA" id="ARBA00022737"/>
    </source>
</evidence>
<feature type="domain" description="Cadherin" evidence="19">
    <location>
        <begin position="1000"/>
        <end position="1065"/>
    </location>
</feature>
<feature type="transmembrane region" description="Helical" evidence="15">
    <location>
        <begin position="4088"/>
        <end position="4114"/>
    </location>
</feature>
<comment type="subcellular location">
    <subcellularLocation>
        <location evidence="12">Cell membrane</location>
        <topology evidence="12">Single-pass type I membrane protein</topology>
    </subcellularLocation>
    <subcellularLocation>
        <location evidence="1">Membrane</location>
    </subcellularLocation>
</comment>
<dbReference type="Gene3D" id="2.60.120.200">
    <property type="match status" value="2"/>
</dbReference>
<dbReference type="InterPro" id="IPR027397">
    <property type="entry name" value="Catenin-bd_sf"/>
</dbReference>
<comment type="function">
    <text evidence="13">Cadherins are calcium-dependent cell adhesion proteins.</text>
</comment>
<protein>
    <submittedName>
        <fullName evidence="21">Protocadherin-like protein isoform X2</fullName>
    </submittedName>
</protein>
<dbReference type="Proteomes" id="UP001652625">
    <property type="component" value="Chromosome 15"/>
</dbReference>
<keyword evidence="4 10" id="KW-0106">Calcium</keyword>
<dbReference type="CDD" id="cd00110">
    <property type="entry name" value="LamG"/>
    <property type="match status" value="2"/>
</dbReference>
<feature type="domain" description="Cadherin" evidence="19">
    <location>
        <begin position="57"/>
        <end position="123"/>
    </location>
</feature>
<evidence type="ECO:0000313" key="21">
    <source>
        <dbReference type="RefSeq" id="XP_065676270.1"/>
    </source>
</evidence>
<feature type="domain" description="Cadherin" evidence="19">
    <location>
        <begin position="589"/>
        <end position="658"/>
    </location>
</feature>
<keyword evidence="7 15" id="KW-0472">Membrane</keyword>
<evidence type="ECO:0000259" key="17">
    <source>
        <dbReference type="PROSITE" id="PS50025"/>
    </source>
</evidence>
<feature type="domain" description="Cadherin" evidence="19">
    <location>
        <begin position="454"/>
        <end position="586"/>
    </location>
</feature>
<evidence type="ECO:0000313" key="20">
    <source>
        <dbReference type="Proteomes" id="UP001652625"/>
    </source>
</evidence>
<gene>
    <name evidence="21" type="primary">LOC100197476</name>
</gene>
<dbReference type="InterPro" id="IPR015919">
    <property type="entry name" value="Cadherin-like_sf"/>
</dbReference>
<evidence type="ECO:0000256" key="6">
    <source>
        <dbReference type="ARBA" id="ARBA00022989"/>
    </source>
</evidence>
<reference evidence="21" key="1">
    <citation type="submission" date="2025-08" db="UniProtKB">
        <authorList>
            <consortium name="RefSeq"/>
        </authorList>
    </citation>
    <scope>IDENTIFICATION</scope>
</reference>
<keyword evidence="5 12" id="KW-0130">Cell adhesion</keyword>
<evidence type="ECO:0000256" key="7">
    <source>
        <dbReference type="ARBA" id="ARBA00023136"/>
    </source>
</evidence>
<evidence type="ECO:0000256" key="4">
    <source>
        <dbReference type="ARBA" id="ARBA00022837"/>
    </source>
</evidence>
<feature type="domain" description="Cadherin" evidence="19">
    <location>
        <begin position="242"/>
        <end position="344"/>
    </location>
</feature>
<feature type="domain" description="Cadherin" evidence="19">
    <location>
        <begin position="1586"/>
        <end position="1698"/>
    </location>
</feature>
<dbReference type="CDD" id="cd11304">
    <property type="entry name" value="Cadherin_repeat"/>
    <property type="match status" value="29"/>
</dbReference>
<feature type="domain" description="Cadherin" evidence="19">
    <location>
        <begin position="757"/>
        <end position="867"/>
    </location>
</feature>
<feature type="domain" description="Cadherin" evidence="19">
    <location>
        <begin position="1782"/>
        <end position="1880"/>
    </location>
</feature>
<evidence type="ECO:0000256" key="12">
    <source>
        <dbReference type="RuleBase" id="RU003318"/>
    </source>
</evidence>
<dbReference type="Gene3D" id="4.10.900.10">
    <property type="entry name" value="TCF3-CBD (Catenin binding domain)"/>
    <property type="match status" value="1"/>
</dbReference>
<dbReference type="InterPro" id="IPR000742">
    <property type="entry name" value="EGF"/>
</dbReference>
<keyword evidence="8 11" id="KW-1015">Disulfide bond</keyword>
<feature type="domain" description="Cadherin" evidence="19">
    <location>
        <begin position="2409"/>
        <end position="2517"/>
    </location>
</feature>
<dbReference type="PANTHER" id="PTHR24026">
    <property type="entry name" value="FAT ATYPICAL CADHERIN-RELATED"/>
    <property type="match status" value="1"/>
</dbReference>
<evidence type="ECO:0000256" key="14">
    <source>
        <dbReference type="SAM" id="MobiDB-lite"/>
    </source>
</evidence>
<feature type="domain" description="Cadherin" evidence="19">
    <location>
        <begin position="659"/>
        <end position="756"/>
    </location>
</feature>
<evidence type="ECO:0000256" key="13">
    <source>
        <dbReference type="RuleBase" id="RU004357"/>
    </source>
</evidence>
<keyword evidence="6 15" id="KW-1133">Transmembrane helix</keyword>
<feature type="domain" description="Cadherin" evidence="19">
    <location>
        <begin position="2734"/>
        <end position="2836"/>
    </location>
</feature>
<evidence type="ECO:0000259" key="18">
    <source>
        <dbReference type="PROSITE" id="PS50026"/>
    </source>
</evidence>
<evidence type="ECO:0000256" key="1">
    <source>
        <dbReference type="ARBA" id="ARBA00004370"/>
    </source>
</evidence>
<proteinExistence type="predicted"/>
<dbReference type="PANTHER" id="PTHR24026:SF136">
    <property type="entry name" value="PROTOCADHERIN-23"/>
    <property type="match status" value="1"/>
</dbReference>
<feature type="signal peptide" evidence="16">
    <location>
        <begin position="1"/>
        <end position="22"/>
    </location>
</feature>
<dbReference type="SMART" id="SM00282">
    <property type="entry name" value="LamG"/>
    <property type="match status" value="2"/>
</dbReference>
<sequence length="4397" mass="488811">MFSIKLIKFFITIILIVSSVNSNFLTVNVDESSVIGSKIHEFPSPKNGFQYITYQWGDPDGLALFRVEPNGNVVLKGQLNFELDKPNYYFLTVVLRNKNKKYGGTAYTRKFQVIDSNNHSPKFSKKEMYVGEIEEGLPAGSIVSGLEDCFATDLDSSGIKDYSITEGNNKNEFELSVRDVNGIKLLVVRTLKSIDRDEIRYTPFLDLGIQANDGGIGENQKFVKQTIRIHIRDVNDNPPVFIYNSLRRSVQENAKISLSVMKVSASDNDEGPNSEIYYYFEKQVDDFYINPSTGEIRVASNLNANVKSSYELVVIAQDKSNEPRSAKSNVFIQVIDVSNYPPENTNKHPSIHFSQNQLSVTIRDDLPVKSFVYIVLTDADYNSKLEYSLNGDSDNLFYISKKSGVITLAKSLKTAKQQEYMLVITVKDGFGIYSVSLTVKIQQYNFNMYSPQFSPSTVCIDILQNTNINTQLDVTVKATDKDSGINGEVSYYAVGGSGIGYFRVDKQTGAVTTNTIFKNIGSYSLYIKAQDNGKFQKFGMMFLQVNVRPSFQSPPIASRTMMTETIDEGEDQDSFVGAVFARSPGFGRKVIYEISGNSPRGLALDRETGVITTTRQIDYEQDTYLFMEITIRVEGSQQFTKTALYTEIINLNDNPPEFFRSAVTVYVKENSGIIPSLLCLFATDKDGNEALKYSIESGNIGNVFQINSETGQLIVKNLDYETRNAYNLVVSVNDGLYDAKASVNVIVKDSNDPPIFDSDFYTAKVEELANENTIVKSLGVTSELSGKHTCIWGVENLTPEILSLFTLKTEPRACLVSVRNKEKLVWRKEKNVFEFNLHAVNVDNRNEFSSAILQVTIEDKNNNKPIFSQESYAISVIGHIPLGKSIVQVNATDEDGGVNGRITFDIQEGPDSNLFNINPSGDIMVKSSVEKNRLYLITVNARDQGVPSLMSSTVVKIIVLDEAVALPVFNFPSGPLFLSESLSIGAAITQISVNEVGSSFEIVGGNKDGTFGITNDKIILKKKLDYEMDTTYRIVIRATLSDPQRFTDKIIIFQIEDSNDNSPVFVVEDPSVAMEIYVDRYSPEGSIVAKLKAVDDDSGLNGQIEYTLEGVVPFVIDAEGIITCSREINDAIASKFIFTITASDKSQSVRRSTKISIIAQVKDGIRPPIFTQSFYRGSLVDNVPVGESIVTISTNEVDSSSTTSFRIISSNLSNNFCIDFSKTLFTQKAMDYDLARNNKFPLIIEMINGYQTSKTTVLLTWSDENDNIPFFTNGVGPIVKEVSETQNVGFVIYRAEAKDQDAGDNGRITYSISQVISSGRSENLFKIDPVTGDLSIAKLLNFEETSEHTIIIKAEDNGDTIKRFTLQEVKVFVKDENDERPTFSESNYNGFISINSQTGTEVIKVFAADFDSGAFGKVEYAIIGSDYAGTFVIGKSDGIIYIKKPIALLNEQTFSLKLKATNMNMEGQAMVYLTAVTEEGPPKFVLNKFTFNVSENNNPKDVLGNCKAISLDTITYSIERGNDLKLFEIDTRNGNLRSTSSLDAEKQVQYIIYIRAADLSERFAEASVEINVINVNDNSPFFKAAINNVIEAVVLRSLAVGIPIVDVQGVDNDVGDSLSYKINSGPARGIFHIDNNGVIRALTSLKMLSLDTNINEFEISAKDSQGLESSAQIRVVLVNYRPGGIIVRSVGEMHLPSHGEIIKDLGNQYPRASFKIISPLYNPFIIDESTGYISLKEPLDYEKTTQYTIIVQERNTQSEHEYVNYNVRIQVLDYNDNAPKFYMTSFLGKVNKNAQPGTPVIKLIAKDEDSGDAGIFGFEIISENIPFSIDPVTSEIKTTSFYLTENWYNISVIASDKGQPSLSSSPVTIFIKTGENPPEFQKDLYQFSVKENSHAGYTIGVVSARSLSGITIQYSIEGNVDNLFVINAQGAITLQGALDFESGDSSYSLTVQASEISSKPLKSITNVIIQVINVNDNSPEFSMAEYRSKSIMENVPVGHTVMKVKATDCDCSQTCECAGGLLVYSMDKFSDTFRIDHVTGEIKIIRSLDYETISEYRFQVKVKDTGVNTNTGLADVVINVANVNDNSPKFIPDNGVVSIAENIQRGTIVITVQAQDLDGDVIKYDLSSQDNNNFEIGKDTGVVRITTVNNPSFLRDNYILNITATDGINIGYFALKVIIEDINDNSPIFRKCSQYKAAVPEQMPINTKVIQVFASDLDRGRNGEVEYDIQETQKDNPNKFSADFKIDNTTGVITTNKVFDREIKSSYIVLVIALDGGHGRDPAERNSGSCQLEIQIEDINDHSPIFSVQKYDISIAENTPIDSVVLEVSAQDQDEGKNALITYSIKPNVITSNFKIDSNSGVILIAESLIGKQERYSFQVLATDSGTPSASSNVEVVIYVQPSNPPKFTMLSFKASIQEDRKPGENVLKLEAKSQIEGDLENKIFYSILPGNLPSTNKPPTFIVDSASGEIKIAKILDYETLNSYVLTVSAADKRGMKTNAKVFIQIIDVNDNTPLFVLSTYEFGKVAEGKSAGVIVEQVNATDADSDINGKVLYSLEPSAEADMFSIDPVTGQIRTKVVFDREITPKLTFNVKAEDQAIGKRLSSVVYVTIQITDVNDNEPYFEKKIYNETLDENKKIGSKILELYAKDKDAGEHSKLNYYIISGNERGYFGTESVHRVDGSSIGFVTVAKSLDREDIEEFALQITASDSKYNAFAWVYIKIRDVNDNDPVFDESLYNSTIIENSKSGIFVIKVHATDKDTASVQLPITYSLSLEIQGYFIIDKNTGEISTGLMHFDREQKSMYTFTVYAFDGERTGSSTIKIIITDVNDEAPKFNDGPYLRVVQENQKEGAIVGYVTATDQDEGENSIITYSLLQSAERFVIDPNTGLIRTSKVLDRESDKFNNFTIIVAATDQGGKNSLTSSVEVIILVTDANDQYPYFVPKVYEATLLECTFIGDHVTTVTAKDDDEINTVNTELIYSITSGNTPRRFRIDPDTGLITVAHRLDYEKEKRYDLYISVRDKGLPQLIGRENATVTVLINDCNDNSPQFELPTYQGGVKEDVKIGFVLIEATATDSDIGVNGMFDFFIVDADENYHFTIVKKSSLEQNVALIKVDWRLDREKQNQYTFRIAAKDHGEPPLTGYAQVIINIIDINDNGPIFVPPDFCGKIKEEFKGEQMVTTIEVNDPDDKGNQCPCDFELVDDPSKMFYLEKTNINNKAIIKTTSTSIFDRDMPNQQLYVLRVSATDNGSPPLKSFTYVYVEVEDVKDNSIIDGGLLNIDLNAYNGKFIGGRIGYVYINDYDILLDSDHIIVTSGNAVKSKYFTIDSSGMISATSFLPLGEHELKIQSTERKVNGKTVISKVIVSVKEITEQATKNSIAIRITGMQKNLTCKEIPYPDMAPFLAQLLNVDITQIKIFSVIEIPSLYRGVDIRFYVRRFIESETDYLLPIEIIAKLTPHIHKIEQFVGGQVHSVGVDPCAKEPCTVGFCYNDVSASSQYTIVTDKNGIIPPKPSARIFISMDVHDVAVCVSEIRKVDLCKEGPENPCLNGGTCYPILPSGYRCKCIQGFDGLQCQLSTRYFEKDGFFLLKPISYFYEGTISFEFSTLDSNGLIFYHGPTISDSENGNKLLDFLAIDLVDGKVRISISQGEEKIFRKIVVSGKNLNDGLFHFVKIFKRGKFLRVTIDDCKDSEITDTLSPLGTLNQQHDSCEITGTTPGRWRFLNGIYPLQIGGAKSYTLGGNVIVFESLKGCVRNIKDNDIMYDLQSPLMQSKSGIGCPSYSTLCPICVNGECILINSIRKCSCFFGWQGENCNERVQAYRYLGNSYSQYSLLDEDGSLRKLSWHKRYESHYMVQVKTFYDGVILYEEGSNGEFSLLEIRKGMLQYKCNLGDGVLTLALPGVNITNNEWHNISLIRKGAFATLEVWNNGIISGYTNGNTGTHQLLDSNGIIYFGGMLTSDPSKKTSNKNGIAVDPIKRIINKDGTVADPNKNNNDGLIADPFQGCITHGSYNHEYLDYRFSDSNNPLIKVFRYNVDANCTCSLAEAKLCLNGEICMAGSPPYCSCLTGSKCSTTDTIKGQESNNSRFLTGTGMMVLIVLLLLFLGFLAVLALFTSGVFNKKKPIPIYVDQTCRENIMLYADEGAGEDDFHNYDLEKLLQHAGGKNLSVVEDMNNFEMSEINKNGYSFIGGSQNDFSNKRNSFIHDSNTRIYNANSSNGEAYNATTARSVSNAYNSFSQSAGEMYKATTARSTVTRNQQDQQENRFEFSNQNESESLLRSDYNANTETENFTSRSQRQVSQSSRFDATQAEEINLALFIDEQLLAADNSKNSHPRDTLLHYGYEGEGSDMSDLSELGESESETDDEDDFSFLADWGPKFEFLDRLYNPRTDDSEEDV</sequence>
<feature type="domain" description="Cadherin" evidence="19">
    <location>
        <begin position="1384"/>
        <end position="1462"/>
    </location>
</feature>
<dbReference type="InterPro" id="IPR001881">
    <property type="entry name" value="EGF-like_Ca-bd_dom"/>
</dbReference>
<feature type="disulfide bond" evidence="11">
    <location>
        <begin position="3566"/>
        <end position="3575"/>
    </location>
</feature>
<evidence type="ECO:0000259" key="19">
    <source>
        <dbReference type="PROSITE" id="PS50268"/>
    </source>
</evidence>
<dbReference type="PROSITE" id="PS00022">
    <property type="entry name" value="EGF_1"/>
    <property type="match status" value="1"/>
</dbReference>
<evidence type="ECO:0000256" key="16">
    <source>
        <dbReference type="SAM" id="SignalP"/>
    </source>
</evidence>
<dbReference type="CDD" id="cd00054">
    <property type="entry name" value="EGF_CA"/>
    <property type="match status" value="1"/>
</dbReference>
<evidence type="ECO:0000256" key="9">
    <source>
        <dbReference type="ARBA" id="ARBA00023180"/>
    </source>
</evidence>
<dbReference type="SUPFAM" id="SSF49899">
    <property type="entry name" value="Concanavalin A-like lectins/glucanases"/>
    <property type="match status" value="2"/>
</dbReference>
<keyword evidence="16" id="KW-0732">Signal</keyword>